<accession>A0AAE6G7H7</accession>
<feature type="chain" id="PRO_5042270472" description="Peptidase C14 caspase domain-containing protein" evidence="2">
    <location>
        <begin position="18"/>
        <end position="529"/>
    </location>
</feature>
<dbReference type="PROSITE" id="PS00018">
    <property type="entry name" value="EF_HAND_1"/>
    <property type="match status" value="1"/>
</dbReference>
<proteinExistence type="predicted"/>
<keyword evidence="2" id="KW-0732">Signal</keyword>
<dbReference type="EMBL" id="CP017174">
    <property type="protein sequence ID" value="QDE72180.1"/>
    <property type="molecule type" value="Genomic_DNA"/>
</dbReference>
<dbReference type="GO" id="GO:0006508">
    <property type="term" value="P:proteolysis"/>
    <property type="evidence" value="ECO:0007669"/>
    <property type="project" value="InterPro"/>
</dbReference>
<feature type="signal peptide" evidence="2">
    <location>
        <begin position="1"/>
        <end position="17"/>
    </location>
</feature>
<gene>
    <name evidence="4" type="ORF">BHS09_37320</name>
</gene>
<reference evidence="4 5" key="1">
    <citation type="journal article" date="2019" name="Science">
        <title>Social genes are selection hotspots in kin groups of a soil microbe.</title>
        <authorList>
            <person name="Wielgoss S."/>
            <person name="Wolfensberger R."/>
            <person name="Sun L."/>
            <person name="Fiegna F."/>
            <person name="Velicer G.J."/>
        </authorList>
    </citation>
    <scope>NUCLEOTIDE SEQUENCE [LARGE SCALE GENOMIC DNA]</scope>
    <source>
        <strain evidence="4 5">MC3.5.9c15</strain>
    </source>
</reference>
<dbReference type="Pfam" id="PF00656">
    <property type="entry name" value="Peptidase_C14"/>
    <property type="match status" value="1"/>
</dbReference>
<name>A0AAE6G7H7_MYXXA</name>
<protein>
    <recommendedName>
        <fullName evidence="3">Peptidase C14 caspase domain-containing protein</fullName>
    </recommendedName>
</protein>
<dbReference type="GO" id="GO:0004197">
    <property type="term" value="F:cysteine-type endopeptidase activity"/>
    <property type="evidence" value="ECO:0007669"/>
    <property type="project" value="InterPro"/>
</dbReference>
<feature type="domain" description="Peptidase C14 caspase" evidence="3">
    <location>
        <begin position="44"/>
        <end position="184"/>
    </location>
</feature>
<feature type="transmembrane region" description="Helical" evidence="1">
    <location>
        <begin position="433"/>
        <end position="453"/>
    </location>
</feature>
<keyword evidence="1" id="KW-1133">Transmembrane helix</keyword>
<dbReference type="RefSeq" id="WP_140796238.1">
    <property type="nucleotide sequence ID" value="NZ_CP017170.1"/>
</dbReference>
<dbReference type="InterPro" id="IPR018247">
    <property type="entry name" value="EF_Hand_1_Ca_BS"/>
</dbReference>
<dbReference type="InterPro" id="IPR011600">
    <property type="entry name" value="Pept_C14_caspase"/>
</dbReference>
<evidence type="ECO:0000256" key="2">
    <source>
        <dbReference type="SAM" id="SignalP"/>
    </source>
</evidence>
<evidence type="ECO:0000313" key="5">
    <source>
        <dbReference type="Proteomes" id="UP000320179"/>
    </source>
</evidence>
<sequence>MRFAVLLFALLPVVATGTSMTEAIPPHPRTVSLEAATPPRTASFALIIGVNRSHEPDQPALRFADDDAARYLDLFRMLGARTYLLARMDDNTRRLHPQAAAEALDPKHPELASSVKKLGEDIALARSRGVETVAYVVYAGHGNVRNGEGYVSLEDGPLTGQMLSSDVVGKLGADRVHLIVDACYSYFLAYSRGPGGQRRPLPAGFTRAVGLALADNVGLLLSTSSARESHEWEAFEAGVFNHEVRSGLFGAADADGDGQVSYREIAAFVERANAAIPNERFRPQLHARPPKGSELLVDLRPGMERRLEVDGTQGAHYLLEDANGVRLAEFHNAPGQSLRLLRPPPRGPVFLRRMGNEAEYPLPTAPDVVRLESLSAEAPRVASRGAAHASFQHIFTLPFGSDTVAGFEFRAPPPLTLTEVSDTGGRSSLRKQLGWGALALGVASAGVGMWATMEARDIRGSISPGLPQQEAATRNRRIRAYNTASGVLYGLGGAAVLSGALLFLWPDTDTVPLATLSSDGAALGLSGAF</sequence>
<organism evidence="4 5">
    <name type="scientific">Myxococcus xanthus</name>
    <dbReference type="NCBI Taxonomy" id="34"/>
    <lineage>
        <taxon>Bacteria</taxon>
        <taxon>Pseudomonadati</taxon>
        <taxon>Myxococcota</taxon>
        <taxon>Myxococcia</taxon>
        <taxon>Myxococcales</taxon>
        <taxon>Cystobacterineae</taxon>
        <taxon>Myxococcaceae</taxon>
        <taxon>Myxococcus</taxon>
    </lineage>
</organism>
<keyword evidence="1" id="KW-0472">Membrane</keyword>
<keyword evidence="1" id="KW-0812">Transmembrane</keyword>
<evidence type="ECO:0000259" key="3">
    <source>
        <dbReference type="Pfam" id="PF00656"/>
    </source>
</evidence>
<evidence type="ECO:0000256" key="1">
    <source>
        <dbReference type="SAM" id="Phobius"/>
    </source>
</evidence>
<evidence type="ECO:0000313" key="4">
    <source>
        <dbReference type="EMBL" id="QDE72180.1"/>
    </source>
</evidence>
<dbReference type="Gene3D" id="3.40.50.1460">
    <property type="match status" value="1"/>
</dbReference>
<dbReference type="Proteomes" id="UP000320179">
    <property type="component" value="Chromosome"/>
</dbReference>
<feature type="transmembrane region" description="Helical" evidence="1">
    <location>
        <begin position="486"/>
        <end position="505"/>
    </location>
</feature>
<dbReference type="AlphaFoldDB" id="A0AAE6G7H7"/>